<dbReference type="Proteomes" id="UP000314294">
    <property type="component" value="Unassembled WGS sequence"/>
</dbReference>
<organism evidence="1 2">
    <name type="scientific">Liparis tanakae</name>
    <name type="common">Tanaka's snailfish</name>
    <dbReference type="NCBI Taxonomy" id="230148"/>
    <lineage>
        <taxon>Eukaryota</taxon>
        <taxon>Metazoa</taxon>
        <taxon>Chordata</taxon>
        <taxon>Craniata</taxon>
        <taxon>Vertebrata</taxon>
        <taxon>Euteleostomi</taxon>
        <taxon>Actinopterygii</taxon>
        <taxon>Neopterygii</taxon>
        <taxon>Teleostei</taxon>
        <taxon>Neoteleostei</taxon>
        <taxon>Acanthomorphata</taxon>
        <taxon>Eupercaria</taxon>
        <taxon>Perciformes</taxon>
        <taxon>Cottioidei</taxon>
        <taxon>Cottales</taxon>
        <taxon>Liparidae</taxon>
        <taxon>Liparis</taxon>
    </lineage>
</organism>
<proteinExistence type="predicted"/>
<evidence type="ECO:0000313" key="1">
    <source>
        <dbReference type="EMBL" id="TNN69706.1"/>
    </source>
</evidence>
<sequence length="204" mass="22260">MSRKVVKPAVFWLERIHLGKRTHADSCELLLSPASQLQVSGGDEVSFTLYLPSFIPDAQTQINEHISLVTQAALILCCDTPVAPCHVLLDHALASHMDRPPCLETSDSIWSSTQRAGHRIPAEVGLLRGRGHRGVATEAGLRLESCPELQMNTVHPRAVCLHRAATPGCYTELLHRAATPGCYTGLLHRLLPAAPNEPLSAYLR</sequence>
<accession>A0A4Z2HV40</accession>
<reference evidence="1 2" key="1">
    <citation type="submission" date="2019-03" db="EMBL/GenBank/DDBJ databases">
        <title>First draft genome of Liparis tanakae, snailfish: a comprehensive survey of snailfish specific genes.</title>
        <authorList>
            <person name="Kim W."/>
            <person name="Song I."/>
            <person name="Jeong J.-H."/>
            <person name="Kim D."/>
            <person name="Kim S."/>
            <person name="Ryu S."/>
            <person name="Song J.Y."/>
            <person name="Lee S.K."/>
        </authorList>
    </citation>
    <scope>NUCLEOTIDE SEQUENCE [LARGE SCALE GENOMIC DNA]</scope>
    <source>
        <tissue evidence="1">Muscle</tissue>
    </source>
</reference>
<gene>
    <name evidence="1" type="ORF">EYF80_020070</name>
</gene>
<keyword evidence="2" id="KW-1185">Reference proteome</keyword>
<dbReference type="AlphaFoldDB" id="A0A4Z2HV40"/>
<comment type="caution">
    <text evidence="1">The sequence shown here is derived from an EMBL/GenBank/DDBJ whole genome shotgun (WGS) entry which is preliminary data.</text>
</comment>
<dbReference type="EMBL" id="SRLO01000172">
    <property type="protein sequence ID" value="TNN69706.1"/>
    <property type="molecule type" value="Genomic_DNA"/>
</dbReference>
<name>A0A4Z2HV40_9TELE</name>
<evidence type="ECO:0000313" key="2">
    <source>
        <dbReference type="Proteomes" id="UP000314294"/>
    </source>
</evidence>
<protein>
    <submittedName>
        <fullName evidence="1">Uncharacterized protein</fullName>
    </submittedName>
</protein>